<dbReference type="EMBL" id="JAAQHG020000098">
    <property type="protein sequence ID" value="KAL1581920.1"/>
    <property type="molecule type" value="Genomic_DNA"/>
</dbReference>
<gene>
    <name evidence="1" type="ORF">WHR41_09404</name>
</gene>
<dbReference type="Proteomes" id="UP000803884">
    <property type="component" value="Unassembled WGS sequence"/>
</dbReference>
<dbReference type="AlphaFoldDB" id="A0AB34KF02"/>
<dbReference type="PANTHER" id="PTHR42037">
    <property type="match status" value="1"/>
</dbReference>
<protein>
    <submittedName>
        <fullName evidence="1">Uncharacterized protein</fullName>
    </submittedName>
</protein>
<evidence type="ECO:0000313" key="1">
    <source>
        <dbReference type="EMBL" id="KAL1581920.1"/>
    </source>
</evidence>
<accession>A0AB34KF02</accession>
<sequence>MASLEQSYTLSQDPAAISSDLYDSLFLLSLLQHGSGSDARDAQSLSTSIDTRSMWHHFLDDLCFLCDSEHAGQSVVSIGVEQGTDGVTFWITTTDIHQESARRHLEEILHLLTDFSLEGSDTQSFVAEITLRSVQRSWDRISAYVDRLDRLIAEKSLAQDDDTQSSGEFLPIRCRIVNSN</sequence>
<dbReference type="PANTHER" id="PTHR42037:SF1">
    <property type="match status" value="1"/>
</dbReference>
<proteinExistence type="predicted"/>
<reference evidence="1 2" key="1">
    <citation type="journal article" date="2020" name="Microbiol. Resour. Announc.">
        <title>Draft Genome Sequence of a Cladosporium Species Isolated from the Mesophotic Ascidian Didemnum maculosum.</title>
        <authorList>
            <person name="Gioti A."/>
            <person name="Siaperas R."/>
            <person name="Nikolaivits E."/>
            <person name="Le Goff G."/>
            <person name="Ouazzani J."/>
            <person name="Kotoulas G."/>
            <person name="Topakas E."/>
        </authorList>
    </citation>
    <scope>NUCLEOTIDE SEQUENCE [LARGE SCALE GENOMIC DNA]</scope>
    <source>
        <strain evidence="1 2">TM138-S3</strain>
    </source>
</reference>
<keyword evidence="2" id="KW-1185">Reference proteome</keyword>
<evidence type="ECO:0000313" key="2">
    <source>
        <dbReference type="Proteomes" id="UP000803884"/>
    </source>
</evidence>
<comment type="caution">
    <text evidence="1">The sequence shown here is derived from an EMBL/GenBank/DDBJ whole genome shotgun (WGS) entry which is preliminary data.</text>
</comment>
<organism evidence="1 2">
    <name type="scientific">Cladosporium halotolerans</name>
    <dbReference type="NCBI Taxonomy" id="1052096"/>
    <lineage>
        <taxon>Eukaryota</taxon>
        <taxon>Fungi</taxon>
        <taxon>Dikarya</taxon>
        <taxon>Ascomycota</taxon>
        <taxon>Pezizomycotina</taxon>
        <taxon>Dothideomycetes</taxon>
        <taxon>Dothideomycetidae</taxon>
        <taxon>Cladosporiales</taxon>
        <taxon>Cladosporiaceae</taxon>
        <taxon>Cladosporium</taxon>
    </lineage>
</organism>
<dbReference type="RefSeq" id="XP_069225027.1">
    <property type="nucleotide sequence ID" value="XM_069378007.1"/>
</dbReference>
<dbReference type="GeneID" id="96010845"/>
<name>A0AB34KF02_9PEZI</name>